<dbReference type="Gene3D" id="2.40.160.50">
    <property type="entry name" value="membrane protein fhac: a member of the omp85/tpsb transporter family"/>
    <property type="match status" value="1"/>
</dbReference>
<gene>
    <name evidence="8 11" type="primary">bamA</name>
    <name evidence="11" type="ORF">L0664_05840</name>
</gene>
<evidence type="ECO:0000256" key="2">
    <source>
        <dbReference type="ARBA" id="ARBA00022452"/>
    </source>
</evidence>
<comment type="caution">
    <text evidence="11">The sequence shown here is derived from an EMBL/GenBank/DDBJ whole genome shotgun (WGS) entry which is preliminary data.</text>
</comment>
<evidence type="ECO:0000256" key="5">
    <source>
        <dbReference type="ARBA" id="ARBA00022737"/>
    </source>
</evidence>
<dbReference type="InterPro" id="IPR039910">
    <property type="entry name" value="D15-like"/>
</dbReference>
<comment type="similarity">
    <text evidence="8">Belongs to the BamA family.</text>
</comment>
<evidence type="ECO:0000256" key="3">
    <source>
        <dbReference type="ARBA" id="ARBA00022692"/>
    </source>
</evidence>
<accession>A0ABS9CTL3</accession>
<dbReference type="PROSITE" id="PS51779">
    <property type="entry name" value="POTRA"/>
    <property type="match status" value="3"/>
</dbReference>
<name>A0ABS9CTL3_9RHOB</name>
<evidence type="ECO:0000313" key="11">
    <source>
        <dbReference type="EMBL" id="MCF2870580.1"/>
    </source>
</evidence>
<comment type="function">
    <text evidence="8">Part of the outer membrane protein assembly complex, which is involved in assembly and insertion of beta-barrel proteins into the outer membrane.</text>
</comment>
<dbReference type="InterPro" id="IPR034746">
    <property type="entry name" value="POTRA"/>
</dbReference>
<dbReference type="HAMAP" id="MF_01430">
    <property type="entry name" value="OM_assembly_BamA"/>
    <property type="match status" value="1"/>
</dbReference>
<dbReference type="NCBIfam" id="TIGR03303">
    <property type="entry name" value="OM_YaeT"/>
    <property type="match status" value="1"/>
</dbReference>
<dbReference type="Pfam" id="PF01103">
    <property type="entry name" value="Omp85"/>
    <property type="match status" value="1"/>
</dbReference>
<dbReference type="Proteomes" id="UP001200557">
    <property type="component" value="Unassembled WGS sequence"/>
</dbReference>
<keyword evidence="7 8" id="KW-0998">Cell outer membrane</keyword>
<keyword evidence="4 8" id="KW-0732">Signal</keyword>
<dbReference type="PIRSF" id="PIRSF006076">
    <property type="entry name" value="OM_assembly_OMP85"/>
    <property type="match status" value="1"/>
</dbReference>
<sequence precursor="true">MINTLQAANRILGRFRGGAIVALMLVLGMMAFASPAAAQNFNFSNVSVEGNQRIETATILTYLGFSRGETVTAGAVNDAAQRIRATGLFETVDVVPQGNTLVIRVTEFPTVNRITFEGNARVRDAELSAVVNSQPRRVYSPSQAEADTAAITRVYADQGRINATVAPRIIERSDNRVDLVFEVFEGGLTEVERIGFVGNRAFSERRLRRVLETKQAGILRALIGTDTFIADRVAFDRQVLTDFYQSRGYVDFQVQNVDVSLTRERDAYLITFNVQEGQKFEFGNVTVSSEVTGADPLDYENALRLRTGVTYSPELIERDIARLERLALRNNLNFVRVDPRVTRNDRTLTLDVEFVLVNGPRIFVERIDIEGNNTTLDRVVRSRFDVVEGDPFNPRQIRESAERIRALGYFTNADVDAREGSSPDQVVIDVDVEEGPTGSLSFGGNFSSDAGFSLLARFSQRNFLGRGQSLSFVLQGGEDNQQLSFGFTEPRLLGRDLSFGIDMSYTTTDNQDANFDTTEGTFRPRIGFPVSENGRVTLFYAYDYTDITDPATGISPFIAADIGSVGTNALGYSYSYDTRRTGLNPNAGVLFRFGQEFGVGDSTYIETTAEITGQTLVLNEEVTLRATLEGGLIDYTSGESRITDRYFLGSSTMRGFEPSGIGPRDINTGDALGGNAYAVARLEAEFPLGLPEEYGLSGGVFLDYGSVWDIGRATGGDVEYDDFTPRTIAGVSIFWDTPIGPLRFNFTEPLDVQPNDITKRFDVTISTEF</sequence>
<evidence type="ECO:0000256" key="7">
    <source>
        <dbReference type="ARBA" id="ARBA00023237"/>
    </source>
</evidence>
<dbReference type="InterPro" id="IPR010827">
    <property type="entry name" value="BamA/TamA_POTRA"/>
</dbReference>
<protein>
    <recommendedName>
        <fullName evidence="8 9">Outer membrane protein assembly factor BamA</fullName>
    </recommendedName>
</protein>
<reference evidence="11 12" key="1">
    <citation type="submission" date="2022-01" db="EMBL/GenBank/DDBJ databases">
        <title>Octadecabacter sp. nov., isolated from a marine alga.</title>
        <authorList>
            <person name="Jin M.S."/>
            <person name="Kim H.M."/>
            <person name="Han D.M."/>
            <person name="Jung J.J."/>
            <person name="Jeon C.O."/>
        </authorList>
    </citation>
    <scope>NUCLEOTIDE SEQUENCE [LARGE SCALE GENOMIC DNA]</scope>
    <source>
        <strain evidence="11 12">G9-8</strain>
    </source>
</reference>
<dbReference type="Gene3D" id="3.10.20.310">
    <property type="entry name" value="membrane protein fhac"/>
    <property type="match status" value="5"/>
</dbReference>
<keyword evidence="2 8" id="KW-1134">Transmembrane beta strand</keyword>
<dbReference type="Pfam" id="PF07244">
    <property type="entry name" value="POTRA"/>
    <property type="match status" value="5"/>
</dbReference>
<evidence type="ECO:0000256" key="4">
    <source>
        <dbReference type="ARBA" id="ARBA00022729"/>
    </source>
</evidence>
<keyword evidence="5 8" id="KW-0677">Repeat</keyword>
<feature type="signal peptide" evidence="8">
    <location>
        <begin position="1"/>
        <end position="38"/>
    </location>
</feature>
<feature type="domain" description="POTRA" evidence="10">
    <location>
        <begin position="362"/>
        <end position="435"/>
    </location>
</feature>
<dbReference type="PANTHER" id="PTHR12815:SF23">
    <property type="entry name" value="OUTER MEMBRANE PROTEIN ASSEMBLY FACTOR BAMA"/>
    <property type="match status" value="1"/>
</dbReference>
<comment type="subcellular location">
    <subcellularLocation>
        <location evidence="8">Cell outer membrane</location>
    </subcellularLocation>
    <subcellularLocation>
        <location evidence="1">Membrane</location>
    </subcellularLocation>
</comment>
<evidence type="ECO:0000313" key="12">
    <source>
        <dbReference type="Proteomes" id="UP001200557"/>
    </source>
</evidence>
<feature type="chain" id="PRO_5044918265" description="Outer membrane protein assembly factor BamA" evidence="8">
    <location>
        <begin position="39"/>
        <end position="769"/>
    </location>
</feature>
<dbReference type="InterPro" id="IPR000184">
    <property type="entry name" value="Bac_surfAg_D15"/>
</dbReference>
<evidence type="ECO:0000259" key="10">
    <source>
        <dbReference type="PROSITE" id="PS51779"/>
    </source>
</evidence>
<organism evidence="11 12">
    <name type="scientific">Octadecabacter dasysiphoniae</name>
    <dbReference type="NCBI Taxonomy" id="2909341"/>
    <lineage>
        <taxon>Bacteria</taxon>
        <taxon>Pseudomonadati</taxon>
        <taxon>Pseudomonadota</taxon>
        <taxon>Alphaproteobacteria</taxon>
        <taxon>Rhodobacterales</taxon>
        <taxon>Roseobacteraceae</taxon>
        <taxon>Octadecabacter</taxon>
    </lineage>
</organism>
<keyword evidence="6 8" id="KW-0472">Membrane</keyword>
<evidence type="ECO:0000256" key="8">
    <source>
        <dbReference type="HAMAP-Rule" id="MF_01430"/>
    </source>
</evidence>
<feature type="domain" description="POTRA" evidence="10">
    <location>
        <begin position="41"/>
        <end position="108"/>
    </location>
</feature>
<feature type="domain" description="POTRA" evidence="10">
    <location>
        <begin position="109"/>
        <end position="186"/>
    </location>
</feature>
<dbReference type="EMBL" id="JAKGAQ010000001">
    <property type="protein sequence ID" value="MCF2870580.1"/>
    <property type="molecule type" value="Genomic_DNA"/>
</dbReference>
<proteinExistence type="inferred from homology"/>
<dbReference type="PANTHER" id="PTHR12815">
    <property type="entry name" value="SORTING AND ASSEMBLY MACHINERY SAMM50 PROTEIN FAMILY MEMBER"/>
    <property type="match status" value="1"/>
</dbReference>
<evidence type="ECO:0000256" key="6">
    <source>
        <dbReference type="ARBA" id="ARBA00023136"/>
    </source>
</evidence>
<keyword evidence="12" id="KW-1185">Reference proteome</keyword>
<keyword evidence="3 8" id="KW-0812">Transmembrane</keyword>
<evidence type="ECO:0000256" key="1">
    <source>
        <dbReference type="ARBA" id="ARBA00004370"/>
    </source>
</evidence>
<dbReference type="InterPro" id="IPR023707">
    <property type="entry name" value="OM_assembly_BamA"/>
</dbReference>
<comment type="subunit">
    <text evidence="8">Part of the Bam complex.</text>
</comment>
<dbReference type="RefSeq" id="WP_235224679.1">
    <property type="nucleotide sequence ID" value="NZ_JAKGAQ010000001.1"/>
</dbReference>
<evidence type="ECO:0000256" key="9">
    <source>
        <dbReference type="NCBIfam" id="TIGR03303"/>
    </source>
</evidence>